<dbReference type="InterPro" id="IPR010920">
    <property type="entry name" value="LSM_dom_sf"/>
</dbReference>
<dbReference type="Gene3D" id="1.10.287.1260">
    <property type="match status" value="1"/>
</dbReference>
<dbReference type="Pfam" id="PF00924">
    <property type="entry name" value="MS_channel_2nd"/>
    <property type="match status" value="1"/>
</dbReference>
<dbReference type="InterPro" id="IPR049142">
    <property type="entry name" value="MS_channel_1st"/>
</dbReference>
<dbReference type="Proteomes" id="UP000286773">
    <property type="component" value="Unassembled WGS sequence"/>
</dbReference>
<dbReference type="Gene3D" id="2.30.30.60">
    <property type="match status" value="1"/>
</dbReference>
<feature type="transmembrane region" description="Helical" evidence="8">
    <location>
        <begin position="92"/>
        <end position="110"/>
    </location>
</feature>
<dbReference type="Gene3D" id="3.30.70.100">
    <property type="match status" value="1"/>
</dbReference>
<protein>
    <submittedName>
        <fullName evidence="11">Mechanosensitive ion channel protein MscS</fullName>
    </submittedName>
</protein>
<dbReference type="Pfam" id="PF21088">
    <property type="entry name" value="MS_channel_1st"/>
    <property type="match status" value="1"/>
</dbReference>
<evidence type="ECO:0000256" key="8">
    <source>
        <dbReference type="SAM" id="Phobius"/>
    </source>
</evidence>
<evidence type="ECO:0000313" key="11">
    <source>
        <dbReference type="EMBL" id="RSU12865.1"/>
    </source>
</evidence>
<dbReference type="PANTHER" id="PTHR30460:SF0">
    <property type="entry name" value="MODERATE CONDUCTANCE MECHANOSENSITIVE CHANNEL YBIO"/>
    <property type="match status" value="1"/>
</dbReference>
<comment type="function">
    <text evidence="7">May play a role in resistance to osmotic downshock.</text>
</comment>
<dbReference type="PANTHER" id="PTHR30460">
    <property type="entry name" value="MODERATE CONDUCTANCE MECHANOSENSITIVE CHANNEL YBIO"/>
    <property type="match status" value="1"/>
</dbReference>
<reference evidence="11 12" key="1">
    <citation type="submission" date="2017-05" db="EMBL/GenBank/DDBJ databases">
        <title>Vagococcus spp. assemblies.</title>
        <authorList>
            <person name="Gulvik C.A."/>
        </authorList>
    </citation>
    <scope>NUCLEOTIDE SEQUENCE [LARGE SCALE GENOMIC DNA]</scope>
    <source>
        <strain evidence="11 12">LMG 24798</strain>
    </source>
</reference>
<sequence length="297" mass="33013">MSILLSTTESGIVSETGKQLNAFSRYWQNIDWNNLISLAVSKTVIIILICVLLLIVRKIGTNILKKMFQKHNIKQDFSERRLQTLYTLSHNFFQYFLIFVWAYSVLTVIGVPVGSLIAGAGIAGIAIGLGAQGFINDVITGFFLILESQLDVGDHVIIDNIEGTVSTIGLRTTQIKSFDGTLHFIPNREILIVSNLSRGNLRLVIDIRIKPDEDLEHIKHILQTVNEEKLADYSEIKSQPNVIGLVDLGNGTFAFRTEMFVLSGSQAKIKTEFMTAYVTALTQSGIMIPESPLNLKV</sequence>
<keyword evidence="5 8" id="KW-1133">Transmembrane helix</keyword>
<dbReference type="FunFam" id="2.30.30.60:FF:000001">
    <property type="entry name" value="MscS Mechanosensitive ion channel"/>
    <property type="match status" value="1"/>
</dbReference>
<dbReference type="InterPro" id="IPR023408">
    <property type="entry name" value="MscS_beta-dom_sf"/>
</dbReference>
<dbReference type="EMBL" id="NGKC01000004">
    <property type="protein sequence ID" value="RSU12865.1"/>
    <property type="molecule type" value="Genomic_DNA"/>
</dbReference>
<evidence type="ECO:0000256" key="7">
    <source>
        <dbReference type="ARBA" id="ARBA00059688"/>
    </source>
</evidence>
<dbReference type="SUPFAM" id="SSF82689">
    <property type="entry name" value="Mechanosensitive channel protein MscS (YggB), C-terminal domain"/>
    <property type="match status" value="1"/>
</dbReference>
<dbReference type="InterPro" id="IPR045276">
    <property type="entry name" value="YbiO_bact"/>
</dbReference>
<evidence type="ECO:0000313" key="12">
    <source>
        <dbReference type="Proteomes" id="UP000286773"/>
    </source>
</evidence>
<feature type="domain" description="Mechanosensitive ion channel transmembrane helices 2/3" evidence="10">
    <location>
        <begin position="94"/>
        <end position="132"/>
    </location>
</feature>
<feature type="transmembrane region" description="Helical" evidence="8">
    <location>
        <begin position="35"/>
        <end position="56"/>
    </location>
</feature>
<dbReference type="SUPFAM" id="SSF50182">
    <property type="entry name" value="Sm-like ribonucleoproteins"/>
    <property type="match status" value="1"/>
</dbReference>
<dbReference type="InterPro" id="IPR011066">
    <property type="entry name" value="MscS_channel_C_sf"/>
</dbReference>
<keyword evidence="4 8" id="KW-0812">Transmembrane</keyword>
<evidence type="ECO:0000256" key="3">
    <source>
        <dbReference type="ARBA" id="ARBA00022475"/>
    </source>
</evidence>
<dbReference type="RefSeq" id="WP_126812953.1">
    <property type="nucleotide sequence ID" value="NZ_NGKC01000004.1"/>
</dbReference>
<keyword evidence="12" id="KW-1185">Reference proteome</keyword>
<dbReference type="AlphaFoldDB" id="A0A430AXU3"/>
<dbReference type="GO" id="GO:0008381">
    <property type="term" value="F:mechanosensitive monoatomic ion channel activity"/>
    <property type="evidence" value="ECO:0007669"/>
    <property type="project" value="InterPro"/>
</dbReference>
<feature type="transmembrane region" description="Helical" evidence="8">
    <location>
        <begin position="116"/>
        <end position="135"/>
    </location>
</feature>
<evidence type="ECO:0000259" key="10">
    <source>
        <dbReference type="Pfam" id="PF21088"/>
    </source>
</evidence>
<evidence type="ECO:0000256" key="4">
    <source>
        <dbReference type="ARBA" id="ARBA00022692"/>
    </source>
</evidence>
<dbReference type="SUPFAM" id="SSF82861">
    <property type="entry name" value="Mechanosensitive channel protein MscS (YggB), transmembrane region"/>
    <property type="match status" value="1"/>
</dbReference>
<comment type="caution">
    <text evidence="11">The sequence shown here is derived from an EMBL/GenBank/DDBJ whole genome shotgun (WGS) entry which is preliminary data.</text>
</comment>
<name>A0A430AXU3_9ENTE</name>
<keyword evidence="3" id="KW-1003">Cell membrane</keyword>
<evidence type="ECO:0000256" key="6">
    <source>
        <dbReference type="ARBA" id="ARBA00023136"/>
    </source>
</evidence>
<evidence type="ECO:0000256" key="1">
    <source>
        <dbReference type="ARBA" id="ARBA00004651"/>
    </source>
</evidence>
<evidence type="ECO:0000256" key="5">
    <source>
        <dbReference type="ARBA" id="ARBA00022989"/>
    </source>
</evidence>
<organism evidence="11 12">
    <name type="scientific">Vagococcus acidifermentans</name>
    <dbReference type="NCBI Taxonomy" id="564710"/>
    <lineage>
        <taxon>Bacteria</taxon>
        <taxon>Bacillati</taxon>
        <taxon>Bacillota</taxon>
        <taxon>Bacilli</taxon>
        <taxon>Lactobacillales</taxon>
        <taxon>Enterococcaceae</taxon>
        <taxon>Vagococcus</taxon>
    </lineage>
</organism>
<keyword evidence="6 8" id="KW-0472">Membrane</keyword>
<evidence type="ECO:0000259" key="9">
    <source>
        <dbReference type="Pfam" id="PF00924"/>
    </source>
</evidence>
<feature type="domain" description="Mechanosensitive ion channel MscS" evidence="9">
    <location>
        <begin position="135"/>
        <end position="198"/>
    </location>
</feature>
<comment type="similarity">
    <text evidence="2">Belongs to the MscS (TC 1.A.23) family.</text>
</comment>
<comment type="subcellular location">
    <subcellularLocation>
        <location evidence="1">Cell membrane</location>
        <topology evidence="1">Multi-pass membrane protein</topology>
    </subcellularLocation>
</comment>
<dbReference type="GO" id="GO:0005886">
    <property type="term" value="C:plasma membrane"/>
    <property type="evidence" value="ECO:0007669"/>
    <property type="project" value="UniProtKB-SubCell"/>
</dbReference>
<accession>A0A430AXU3</accession>
<gene>
    <name evidence="11" type="ORF">CBF27_04825</name>
</gene>
<dbReference type="InterPro" id="IPR011014">
    <property type="entry name" value="MscS_channel_TM-2"/>
</dbReference>
<dbReference type="InterPro" id="IPR006685">
    <property type="entry name" value="MscS_channel_2nd"/>
</dbReference>
<evidence type="ECO:0000256" key="2">
    <source>
        <dbReference type="ARBA" id="ARBA00008017"/>
    </source>
</evidence>
<proteinExistence type="inferred from homology"/>
<dbReference type="OrthoDB" id="9809206at2"/>